<accession>A0ABP8BSV0</accession>
<dbReference type="EMBL" id="BAABAS010000003">
    <property type="protein sequence ID" value="GAA4225123.1"/>
    <property type="molecule type" value="Genomic_DNA"/>
</dbReference>
<dbReference type="Pfam" id="PF01841">
    <property type="entry name" value="Transglut_core"/>
    <property type="match status" value="1"/>
</dbReference>
<feature type="domain" description="Transglutaminase-like" evidence="1">
    <location>
        <begin position="181"/>
        <end position="241"/>
    </location>
</feature>
<name>A0ABP8BSV0_9ACTN</name>
<sequence length="307" mass="34992">MELHEVMRLISLIPDGYRSFEVSAHNVTRMFGIGPELQKEMLAQGLPAKRIGEQWHFAWSDAYNISRYMMLPSPFRRGMLAWPKILERARAGATLDFDIQFRVDCPEPCHDGKCDFQISTPILDASFRMDENEDRLICGIEATSSANEEAIPDDVQSLLAKYDHIFLMSLPHLLTWPVEMVLETSIGDCISLAQLLEAEGRRLGYETRHANGIIMTAPFSTRHHWTEFKIGSTWVPFDPFLFKALHRWQVLESDEWSVGYPATAMLRPICGSSTRPLEVTHQGTVVPMTLPTRMKVLNDPRRLGSCE</sequence>
<evidence type="ECO:0000313" key="3">
    <source>
        <dbReference type="Proteomes" id="UP001501710"/>
    </source>
</evidence>
<dbReference type="Proteomes" id="UP001501710">
    <property type="component" value="Unassembled WGS sequence"/>
</dbReference>
<dbReference type="RefSeq" id="WP_344889266.1">
    <property type="nucleotide sequence ID" value="NZ_BAABAS010000003.1"/>
</dbReference>
<protein>
    <recommendedName>
        <fullName evidence="1">Transglutaminase-like domain-containing protein</fullName>
    </recommendedName>
</protein>
<proteinExistence type="predicted"/>
<dbReference type="Gene3D" id="3.10.620.30">
    <property type="match status" value="1"/>
</dbReference>
<dbReference type="InterPro" id="IPR038765">
    <property type="entry name" value="Papain-like_cys_pep_sf"/>
</dbReference>
<dbReference type="InterPro" id="IPR002931">
    <property type="entry name" value="Transglutaminase-like"/>
</dbReference>
<comment type="caution">
    <text evidence="2">The sequence shown here is derived from an EMBL/GenBank/DDBJ whole genome shotgun (WGS) entry which is preliminary data.</text>
</comment>
<organism evidence="2 3">
    <name type="scientific">Actinomadura meridiana</name>
    <dbReference type="NCBI Taxonomy" id="559626"/>
    <lineage>
        <taxon>Bacteria</taxon>
        <taxon>Bacillati</taxon>
        <taxon>Actinomycetota</taxon>
        <taxon>Actinomycetes</taxon>
        <taxon>Streptosporangiales</taxon>
        <taxon>Thermomonosporaceae</taxon>
        <taxon>Actinomadura</taxon>
    </lineage>
</organism>
<keyword evidence="3" id="KW-1185">Reference proteome</keyword>
<reference evidence="3" key="1">
    <citation type="journal article" date="2019" name="Int. J. Syst. Evol. Microbiol.">
        <title>The Global Catalogue of Microorganisms (GCM) 10K type strain sequencing project: providing services to taxonomists for standard genome sequencing and annotation.</title>
        <authorList>
            <consortium name="The Broad Institute Genomics Platform"/>
            <consortium name="The Broad Institute Genome Sequencing Center for Infectious Disease"/>
            <person name="Wu L."/>
            <person name="Ma J."/>
        </authorList>
    </citation>
    <scope>NUCLEOTIDE SEQUENCE [LARGE SCALE GENOMIC DNA]</scope>
    <source>
        <strain evidence="3">JCM 17440</strain>
    </source>
</reference>
<dbReference type="SUPFAM" id="SSF54001">
    <property type="entry name" value="Cysteine proteinases"/>
    <property type="match status" value="1"/>
</dbReference>
<gene>
    <name evidence="2" type="ORF">GCM10022254_06340</name>
</gene>
<evidence type="ECO:0000313" key="2">
    <source>
        <dbReference type="EMBL" id="GAA4225123.1"/>
    </source>
</evidence>
<dbReference type="SMART" id="SM00460">
    <property type="entry name" value="TGc"/>
    <property type="match status" value="1"/>
</dbReference>
<evidence type="ECO:0000259" key="1">
    <source>
        <dbReference type="SMART" id="SM00460"/>
    </source>
</evidence>